<dbReference type="GO" id="GO:0005739">
    <property type="term" value="C:mitochondrion"/>
    <property type="evidence" value="ECO:0007669"/>
    <property type="project" value="UniProtKB-SubCell"/>
</dbReference>
<dbReference type="EMBL" id="KN846956">
    <property type="protein sequence ID" value="KIW72281.1"/>
    <property type="molecule type" value="Genomic_DNA"/>
</dbReference>
<accession>A0A0D2D3X4</accession>
<feature type="domain" description="Small ribosomal subunit protein mS41 SAM" evidence="6">
    <location>
        <begin position="66"/>
        <end position="122"/>
    </location>
</feature>
<dbReference type="InterPro" id="IPR039603">
    <property type="entry name" value="Ribosomal_mS41"/>
</dbReference>
<evidence type="ECO:0000256" key="4">
    <source>
        <dbReference type="ARBA" id="ARBA00035129"/>
    </source>
</evidence>
<keyword evidence="5" id="KW-0732">Signal</keyword>
<comment type="subcellular location">
    <subcellularLocation>
        <location evidence="1">Mitochondrion</location>
    </subcellularLocation>
</comment>
<sequence>MNTRQPRAAFSLLSSLLRPSSTAATKSILRDNYICIPCQHQQKRLLHRELPMNGYIPSPTPFVPDVPTFLKLIGRELSKHAGKIESWEELFMLTSNQLKSRGIDPPRTRRYLLRWREKFRRGEFGIGGDFQYVKDGVAELRVVEVPSLKTDPATGAPAAGTVTIGRSPGMQKLIVNVPNGASTYELLPGQTTADLKKPHGFSLKNGYIIKGKQVKPMAGTNGSGATVRAVEGLWEHTRGRKIYGGERRRAETLHKMRVEENKKNSR</sequence>
<gene>
    <name evidence="7" type="ORF">PV04_00486</name>
</gene>
<feature type="chain" id="PRO_5002240266" description="Small ribosomal subunit protein mS41" evidence="5">
    <location>
        <begin position="25"/>
        <end position="266"/>
    </location>
</feature>
<evidence type="ECO:0000256" key="3">
    <source>
        <dbReference type="ARBA" id="ARBA00023128"/>
    </source>
</evidence>
<evidence type="ECO:0000313" key="8">
    <source>
        <dbReference type="Proteomes" id="UP000054266"/>
    </source>
</evidence>
<evidence type="ECO:0000256" key="1">
    <source>
        <dbReference type="ARBA" id="ARBA00004173"/>
    </source>
</evidence>
<keyword evidence="3" id="KW-0496">Mitochondrion</keyword>
<evidence type="ECO:0000256" key="5">
    <source>
        <dbReference type="SAM" id="SignalP"/>
    </source>
</evidence>
<dbReference type="PANTHER" id="PTHR28235">
    <property type="entry name" value="PROTEIN FYV4, MITOCHONDRIAL"/>
    <property type="match status" value="1"/>
</dbReference>
<evidence type="ECO:0000259" key="6">
    <source>
        <dbReference type="SMART" id="SM01238"/>
    </source>
</evidence>
<dbReference type="SMART" id="SM01238">
    <property type="entry name" value="IGR"/>
    <property type="match status" value="1"/>
</dbReference>
<proteinExistence type="inferred from homology"/>
<keyword evidence="8" id="KW-1185">Reference proteome</keyword>
<dbReference type="Pfam" id="PF09597">
    <property type="entry name" value="SAM_Ribosomal_mS41"/>
    <property type="match status" value="1"/>
</dbReference>
<feature type="signal peptide" evidence="5">
    <location>
        <begin position="1"/>
        <end position="24"/>
    </location>
</feature>
<evidence type="ECO:0000313" key="7">
    <source>
        <dbReference type="EMBL" id="KIW72281.1"/>
    </source>
</evidence>
<dbReference type="PANTHER" id="PTHR28235:SF1">
    <property type="entry name" value="SMALL RIBOSOMAL SUBUNIT PROTEIN MS41"/>
    <property type="match status" value="1"/>
</dbReference>
<reference evidence="7 8" key="1">
    <citation type="submission" date="2015-01" db="EMBL/GenBank/DDBJ databases">
        <title>The Genome Sequence of Capronia semiimmersa CBS27337.</title>
        <authorList>
            <consortium name="The Broad Institute Genomics Platform"/>
            <person name="Cuomo C."/>
            <person name="de Hoog S."/>
            <person name="Gorbushina A."/>
            <person name="Stielow B."/>
            <person name="Teixiera M."/>
            <person name="Abouelleil A."/>
            <person name="Chapman S.B."/>
            <person name="Priest M."/>
            <person name="Young S.K."/>
            <person name="Wortman J."/>
            <person name="Nusbaum C."/>
            <person name="Birren B."/>
        </authorList>
    </citation>
    <scope>NUCLEOTIDE SEQUENCE [LARGE SCALE GENOMIC DNA]</scope>
    <source>
        <strain evidence="7 8">CBS 27337</strain>
    </source>
</reference>
<name>A0A0D2D3X4_9EURO</name>
<evidence type="ECO:0000256" key="2">
    <source>
        <dbReference type="ARBA" id="ARBA00010492"/>
    </source>
</evidence>
<dbReference type="Proteomes" id="UP000054266">
    <property type="component" value="Unassembled WGS sequence"/>
</dbReference>
<dbReference type="AlphaFoldDB" id="A0A0D2D3X4"/>
<comment type="similarity">
    <text evidence="2">Belongs to the mitochondrion-specific ribosomal protein mS41 family.</text>
</comment>
<dbReference type="InterPro" id="IPR019083">
    <property type="entry name" value="SAM_Ribosomal_mS41"/>
</dbReference>
<dbReference type="HOGENOM" id="CLU_087049_0_0_1"/>
<protein>
    <recommendedName>
        <fullName evidence="4">Small ribosomal subunit protein mS41</fullName>
    </recommendedName>
</protein>
<organism evidence="7 8">
    <name type="scientific">Phialophora macrospora</name>
    <dbReference type="NCBI Taxonomy" id="1851006"/>
    <lineage>
        <taxon>Eukaryota</taxon>
        <taxon>Fungi</taxon>
        <taxon>Dikarya</taxon>
        <taxon>Ascomycota</taxon>
        <taxon>Pezizomycotina</taxon>
        <taxon>Eurotiomycetes</taxon>
        <taxon>Chaetothyriomycetidae</taxon>
        <taxon>Chaetothyriales</taxon>
        <taxon>Herpotrichiellaceae</taxon>
        <taxon>Phialophora</taxon>
    </lineage>
</organism>